<protein>
    <submittedName>
        <fullName evidence="1">Uncharacterized protein</fullName>
    </submittedName>
</protein>
<evidence type="ECO:0000313" key="1">
    <source>
        <dbReference type="EMBL" id="MBX61838.1"/>
    </source>
</evidence>
<reference evidence="1" key="1">
    <citation type="submission" date="2018-02" db="EMBL/GenBank/DDBJ databases">
        <title>Rhizophora mucronata_Transcriptome.</title>
        <authorList>
            <person name="Meera S.P."/>
            <person name="Sreeshan A."/>
            <person name="Augustine A."/>
        </authorList>
    </citation>
    <scope>NUCLEOTIDE SEQUENCE</scope>
    <source>
        <tissue evidence="1">Leaf</tissue>
    </source>
</reference>
<dbReference type="EMBL" id="GGEC01081354">
    <property type="protein sequence ID" value="MBX61838.1"/>
    <property type="molecule type" value="Transcribed_RNA"/>
</dbReference>
<proteinExistence type="predicted"/>
<sequence length="79" mass="9345">MKKKIMFLSLFTGHLSEYIVHKVTEPICFVHTFEFRAQAIILIYLTSSCKYACHPHQHKRSFQVTYISLWPLQKMCPAK</sequence>
<organism evidence="1">
    <name type="scientific">Rhizophora mucronata</name>
    <name type="common">Asiatic mangrove</name>
    <dbReference type="NCBI Taxonomy" id="61149"/>
    <lineage>
        <taxon>Eukaryota</taxon>
        <taxon>Viridiplantae</taxon>
        <taxon>Streptophyta</taxon>
        <taxon>Embryophyta</taxon>
        <taxon>Tracheophyta</taxon>
        <taxon>Spermatophyta</taxon>
        <taxon>Magnoliopsida</taxon>
        <taxon>eudicotyledons</taxon>
        <taxon>Gunneridae</taxon>
        <taxon>Pentapetalae</taxon>
        <taxon>rosids</taxon>
        <taxon>fabids</taxon>
        <taxon>Malpighiales</taxon>
        <taxon>Rhizophoraceae</taxon>
        <taxon>Rhizophora</taxon>
    </lineage>
</organism>
<name>A0A2P2Q4C8_RHIMU</name>
<accession>A0A2P2Q4C8</accession>
<dbReference type="AlphaFoldDB" id="A0A2P2Q4C8"/>